<sequence>MFFFFPGTDCRVLAMKPECQRQVTGTLLTKQGLDMTELAEPPVYLESSEEGFGLYKQSGFEMLSEKIVHRAGLLCAERDVEVSLMVKMLSILAGLGFEEWRAQGDPPFK</sequence>
<reference evidence="1" key="1">
    <citation type="submission" date="2021-06" db="EMBL/GenBank/DDBJ databases">
        <title>Comparative genomics, transcriptomics and evolutionary studies reveal genomic signatures of adaptation to plant cell wall in hemibiotrophic fungi.</title>
        <authorList>
            <consortium name="DOE Joint Genome Institute"/>
            <person name="Baroncelli R."/>
            <person name="Diaz J.F."/>
            <person name="Benocci T."/>
            <person name="Peng M."/>
            <person name="Battaglia E."/>
            <person name="Haridas S."/>
            <person name="Andreopoulos W."/>
            <person name="Labutti K."/>
            <person name="Pangilinan J."/>
            <person name="Floch G.L."/>
            <person name="Makela M.R."/>
            <person name="Henrissat B."/>
            <person name="Grigoriev I.V."/>
            <person name="Crouch J.A."/>
            <person name="De Vries R.P."/>
            <person name="Sukno S.A."/>
            <person name="Thon M.R."/>
        </authorList>
    </citation>
    <scope>NUCLEOTIDE SEQUENCE</scope>
    <source>
        <strain evidence="1">CBS 125086</strain>
    </source>
</reference>
<dbReference type="AlphaFoldDB" id="A0AAD8VA79"/>
<gene>
    <name evidence="1" type="ORF">LY79DRAFT_576478</name>
</gene>
<comment type="caution">
    <text evidence="1">The sequence shown here is derived from an EMBL/GenBank/DDBJ whole genome shotgun (WGS) entry which is preliminary data.</text>
</comment>
<organism evidence="1 2">
    <name type="scientific">Colletotrichum navitas</name>
    <dbReference type="NCBI Taxonomy" id="681940"/>
    <lineage>
        <taxon>Eukaryota</taxon>
        <taxon>Fungi</taxon>
        <taxon>Dikarya</taxon>
        <taxon>Ascomycota</taxon>
        <taxon>Pezizomycotina</taxon>
        <taxon>Sordariomycetes</taxon>
        <taxon>Hypocreomycetidae</taxon>
        <taxon>Glomerellales</taxon>
        <taxon>Glomerellaceae</taxon>
        <taxon>Colletotrichum</taxon>
        <taxon>Colletotrichum graminicola species complex</taxon>
    </lineage>
</organism>
<dbReference type="Gene3D" id="3.40.630.30">
    <property type="match status" value="1"/>
</dbReference>
<proteinExistence type="predicted"/>
<keyword evidence="2" id="KW-1185">Reference proteome</keyword>
<accession>A0AAD8VA79</accession>
<dbReference type="GeneID" id="85444038"/>
<name>A0AAD8VA79_9PEZI</name>
<dbReference type="RefSeq" id="XP_060418423.1">
    <property type="nucleotide sequence ID" value="XM_060559798.1"/>
</dbReference>
<protein>
    <submittedName>
        <fullName evidence="1">Uncharacterized protein</fullName>
    </submittedName>
</protein>
<dbReference type="Proteomes" id="UP001230504">
    <property type="component" value="Unassembled WGS sequence"/>
</dbReference>
<evidence type="ECO:0000313" key="2">
    <source>
        <dbReference type="Proteomes" id="UP001230504"/>
    </source>
</evidence>
<dbReference type="EMBL" id="JAHLJV010000007">
    <property type="protein sequence ID" value="KAK1597651.1"/>
    <property type="molecule type" value="Genomic_DNA"/>
</dbReference>
<evidence type="ECO:0000313" key="1">
    <source>
        <dbReference type="EMBL" id="KAK1597651.1"/>
    </source>
</evidence>